<dbReference type="InterPro" id="IPR001460">
    <property type="entry name" value="PCN-bd_Tpept"/>
</dbReference>
<dbReference type="Gene3D" id="3.40.710.10">
    <property type="entry name" value="DD-peptidase/beta-lactamase superfamily"/>
    <property type="match status" value="1"/>
</dbReference>
<evidence type="ECO:0000256" key="5">
    <source>
        <dbReference type="ARBA" id="ARBA00022645"/>
    </source>
</evidence>
<sequence length="675" mass="75274">MPERRYHRKTFRKGRRTIITSFLKIAAFLLLLCSLGAGFLFAYYAKDLPRPEKFTERPFPQSTKIYDRSGEHLLYEIYGEEKRTLVSLEVIPESLKQAVIAAEDADFYHHLGVDFKGIARAVLSDLQLLSPVYGGSTIPQQLIRSAFLTTEKTAERKVREVILSLELDRRYSKDQILEWYLNQVPFGQNSYGAEAASQTYFGKPVSAISLPEATVLASLIRAPSYLSPYGPNKDQLLERKDYVLERMAAEGFLDKEGLGELEKEEIKFVETPIQIKAPYFTLWVKQQIEEKYSEEFLRSKGLQVYTSLDWEKQQAAEKAVKEGIERNKNYNAFNAALVAIDPKTGEVLAMTVGTGDYYAPSYPEGCISGVNCLFDPKFNVAIGTKAAPGRQPGSAFKPFIYATAFEEGYDDKVTVSDEATNFGLWGNKEYTPSNYDGRFRGQVPLRTALSQSLNVPSIKVLYLIGLEDKVGFLTINNFLGREKTILKGLAESIETAKDMGITTLSKSLSSYGPAIVLGGGEVKLLEMTSAYGVFAADGLKVPPVSILKIEDEKGNLLEENKKTLKRVLPSGAARLINSILSDNETRTPMFGPRSHLYFEDYEVAAKTGTTDDFRDCWTMGYTPSIAVGVWVGNSNNEPMTEKQPAATVAGPIFHNFMEKALEGSPKETFTKPEKD</sequence>
<dbReference type="GO" id="GO:0009002">
    <property type="term" value="F:serine-type D-Ala-D-Ala carboxypeptidase activity"/>
    <property type="evidence" value="ECO:0007669"/>
    <property type="project" value="UniProtKB-EC"/>
</dbReference>
<keyword evidence="17" id="KW-1133">Transmembrane helix</keyword>
<dbReference type="GO" id="GO:0030288">
    <property type="term" value="C:outer membrane-bounded periplasmic space"/>
    <property type="evidence" value="ECO:0007669"/>
    <property type="project" value="TreeGrafter"/>
</dbReference>
<keyword evidence="5" id="KW-0121">Carboxypeptidase</keyword>
<keyword evidence="11" id="KW-0573">Peptidoglycan synthesis</keyword>
<comment type="caution">
    <text evidence="20">The sequence shown here is derived from an EMBL/GenBank/DDBJ whole genome shotgun (WGS) entry which is preliminary data.</text>
</comment>
<reference evidence="20 21" key="1">
    <citation type="submission" date="2017-09" db="EMBL/GenBank/DDBJ databases">
        <title>Depth-based differentiation of microbial function through sediment-hosted aquifers and enrichment of novel symbionts in the deep terrestrial subsurface.</title>
        <authorList>
            <person name="Probst A.J."/>
            <person name="Ladd B."/>
            <person name="Jarett J.K."/>
            <person name="Geller-Mcgrath D.E."/>
            <person name="Sieber C.M."/>
            <person name="Emerson J.B."/>
            <person name="Anantharaman K."/>
            <person name="Thomas B.C."/>
            <person name="Malmstrom R."/>
            <person name="Stieglmeier M."/>
            <person name="Klingl A."/>
            <person name="Woyke T."/>
            <person name="Ryan C.M."/>
            <person name="Banfield J.F."/>
        </authorList>
    </citation>
    <scope>NUCLEOTIDE SEQUENCE [LARGE SCALE GENOMIC DNA]</scope>
    <source>
        <strain evidence="20">CG23_combo_of_CG06-09_8_20_14_all_39_25</strain>
    </source>
</reference>
<keyword evidence="12 17" id="KW-0472">Membrane</keyword>
<evidence type="ECO:0000256" key="6">
    <source>
        <dbReference type="ARBA" id="ARBA00022670"/>
    </source>
</evidence>
<feature type="transmembrane region" description="Helical" evidence="17">
    <location>
        <begin position="21"/>
        <end position="45"/>
    </location>
</feature>
<evidence type="ECO:0000256" key="11">
    <source>
        <dbReference type="ARBA" id="ARBA00022984"/>
    </source>
</evidence>
<dbReference type="InterPro" id="IPR012338">
    <property type="entry name" value="Beta-lactam/transpept-like"/>
</dbReference>
<organism evidence="20 21">
    <name type="scientific">Candidatus Nealsonbacteria bacterium CG23_combo_of_CG06-09_8_20_14_all_39_25</name>
    <dbReference type="NCBI Taxonomy" id="1974723"/>
    <lineage>
        <taxon>Bacteria</taxon>
        <taxon>Candidatus Nealsoniibacteriota</taxon>
    </lineage>
</organism>
<evidence type="ECO:0000256" key="17">
    <source>
        <dbReference type="SAM" id="Phobius"/>
    </source>
</evidence>
<keyword evidence="14" id="KW-0961">Cell wall biogenesis/degradation</keyword>
<evidence type="ECO:0000256" key="1">
    <source>
        <dbReference type="ARBA" id="ARBA00004236"/>
    </source>
</evidence>
<evidence type="ECO:0000259" key="18">
    <source>
        <dbReference type="Pfam" id="PF00905"/>
    </source>
</evidence>
<dbReference type="Pfam" id="PF00905">
    <property type="entry name" value="Transpeptidase"/>
    <property type="match status" value="1"/>
</dbReference>
<dbReference type="Pfam" id="PF00912">
    <property type="entry name" value="Transgly"/>
    <property type="match status" value="1"/>
</dbReference>
<evidence type="ECO:0000313" key="21">
    <source>
        <dbReference type="Proteomes" id="UP000229054"/>
    </source>
</evidence>
<comment type="catalytic activity">
    <reaction evidence="16">
        <text>[GlcNAc-(1-&gt;4)-Mur2Ac(oyl-L-Ala-gamma-D-Glu-L-Lys-D-Ala-D-Ala)](n)-di-trans,octa-cis-undecaprenyl diphosphate + beta-D-GlcNAc-(1-&gt;4)-Mur2Ac(oyl-L-Ala-gamma-D-Glu-L-Lys-D-Ala-D-Ala)-di-trans,octa-cis-undecaprenyl diphosphate = [GlcNAc-(1-&gt;4)-Mur2Ac(oyl-L-Ala-gamma-D-Glu-L-Lys-D-Ala-D-Ala)](n+1)-di-trans,octa-cis-undecaprenyl diphosphate + di-trans,octa-cis-undecaprenyl diphosphate + H(+)</text>
        <dbReference type="Rhea" id="RHEA:23708"/>
        <dbReference type="Rhea" id="RHEA-COMP:9602"/>
        <dbReference type="Rhea" id="RHEA-COMP:9603"/>
        <dbReference type="ChEBI" id="CHEBI:15378"/>
        <dbReference type="ChEBI" id="CHEBI:58405"/>
        <dbReference type="ChEBI" id="CHEBI:60033"/>
        <dbReference type="ChEBI" id="CHEBI:78435"/>
        <dbReference type="EC" id="2.4.99.28"/>
    </reaction>
</comment>
<comment type="similarity">
    <text evidence="2">In the C-terminal section; belongs to the transpeptidase family.</text>
</comment>
<dbReference type="GO" id="GO:0008658">
    <property type="term" value="F:penicillin binding"/>
    <property type="evidence" value="ECO:0007669"/>
    <property type="project" value="InterPro"/>
</dbReference>
<evidence type="ECO:0000256" key="4">
    <source>
        <dbReference type="ARBA" id="ARBA00022475"/>
    </source>
</evidence>
<dbReference type="SUPFAM" id="SSF53955">
    <property type="entry name" value="Lysozyme-like"/>
    <property type="match status" value="1"/>
</dbReference>
<proteinExistence type="inferred from homology"/>
<evidence type="ECO:0000256" key="14">
    <source>
        <dbReference type="ARBA" id="ARBA00023316"/>
    </source>
</evidence>
<dbReference type="Gene3D" id="1.10.3810.10">
    <property type="entry name" value="Biosynthetic peptidoglycan transglycosylase-like"/>
    <property type="match status" value="1"/>
</dbReference>
<keyword evidence="13" id="KW-0511">Multifunctional enzyme</keyword>
<keyword evidence="17" id="KW-0812">Transmembrane</keyword>
<feature type="domain" description="Glycosyl transferase family 51" evidence="19">
    <location>
        <begin position="73"/>
        <end position="247"/>
    </location>
</feature>
<dbReference type="AlphaFoldDB" id="A0A2G9YT97"/>
<dbReference type="SUPFAM" id="SSF56601">
    <property type="entry name" value="beta-lactamase/transpeptidase-like"/>
    <property type="match status" value="1"/>
</dbReference>
<gene>
    <name evidence="20" type="ORF">COX38_00515</name>
</gene>
<keyword evidence="7" id="KW-0328">Glycosyltransferase</keyword>
<evidence type="ECO:0000256" key="10">
    <source>
        <dbReference type="ARBA" id="ARBA00022960"/>
    </source>
</evidence>
<evidence type="ECO:0000313" key="20">
    <source>
        <dbReference type="EMBL" id="PIP22450.1"/>
    </source>
</evidence>
<evidence type="ECO:0000256" key="8">
    <source>
        <dbReference type="ARBA" id="ARBA00022679"/>
    </source>
</evidence>
<evidence type="ECO:0000256" key="7">
    <source>
        <dbReference type="ARBA" id="ARBA00022676"/>
    </source>
</evidence>
<dbReference type="GO" id="GO:0008955">
    <property type="term" value="F:peptidoglycan glycosyltransferase activity"/>
    <property type="evidence" value="ECO:0007669"/>
    <property type="project" value="UniProtKB-EC"/>
</dbReference>
<dbReference type="GO" id="GO:0005886">
    <property type="term" value="C:plasma membrane"/>
    <property type="evidence" value="ECO:0007669"/>
    <property type="project" value="UniProtKB-SubCell"/>
</dbReference>
<name>A0A2G9YT97_9BACT</name>
<dbReference type="InterPro" id="IPR023346">
    <property type="entry name" value="Lysozyme-like_dom_sf"/>
</dbReference>
<dbReference type="GO" id="GO:0071555">
    <property type="term" value="P:cell wall organization"/>
    <property type="evidence" value="ECO:0007669"/>
    <property type="project" value="UniProtKB-KW"/>
</dbReference>
<dbReference type="GO" id="GO:0009252">
    <property type="term" value="P:peptidoglycan biosynthetic process"/>
    <property type="evidence" value="ECO:0007669"/>
    <property type="project" value="UniProtKB-KW"/>
</dbReference>
<comment type="subcellular location">
    <subcellularLocation>
        <location evidence="1">Cell membrane</location>
    </subcellularLocation>
</comment>
<dbReference type="GO" id="GO:0006508">
    <property type="term" value="P:proteolysis"/>
    <property type="evidence" value="ECO:0007669"/>
    <property type="project" value="UniProtKB-KW"/>
</dbReference>
<feature type="domain" description="Penicillin-binding protein transpeptidase" evidence="18">
    <location>
        <begin position="336"/>
        <end position="658"/>
    </location>
</feature>
<comment type="catalytic activity">
    <reaction evidence="15">
        <text>Preferential cleavage: (Ac)2-L-Lys-D-Ala-|-D-Ala. Also transpeptidation of peptidyl-alanyl moieties that are N-acyl substituents of D-alanine.</text>
        <dbReference type="EC" id="3.4.16.4"/>
    </reaction>
</comment>
<keyword evidence="8" id="KW-0808">Transferase</keyword>
<keyword evidence="6" id="KW-0645">Protease</keyword>
<evidence type="ECO:0000256" key="12">
    <source>
        <dbReference type="ARBA" id="ARBA00023136"/>
    </source>
</evidence>
<dbReference type="PANTHER" id="PTHR32282">
    <property type="entry name" value="BINDING PROTEIN TRANSPEPTIDASE, PUTATIVE-RELATED"/>
    <property type="match status" value="1"/>
</dbReference>
<keyword evidence="10" id="KW-0133">Cell shape</keyword>
<accession>A0A2G9YT97</accession>
<dbReference type="EMBL" id="PCRN01000022">
    <property type="protein sequence ID" value="PIP22450.1"/>
    <property type="molecule type" value="Genomic_DNA"/>
</dbReference>
<dbReference type="PANTHER" id="PTHR32282:SF11">
    <property type="entry name" value="PENICILLIN-BINDING PROTEIN 1B"/>
    <property type="match status" value="1"/>
</dbReference>
<dbReference type="InterPro" id="IPR050396">
    <property type="entry name" value="Glycosyltr_51/Transpeptidase"/>
</dbReference>
<keyword evidence="9" id="KW-0378">Hydrolase</keyword>
<protein>
    <submittedName>
        <fullName evidence="20">Uncharacterized protein</fullName>
    </submittedName>
</protein>
<evidence type="ECO:0000256" key="13">
    <source>
        <dbReference type="ARBA" id="ARBA00023268"/>
    </source>
</evidence>
<evidence type="ECO:0000256" key="16">
    <source>
        <dbReference type="ARBA" id="ARBA00049902"/>
    </source>
</evidence>
<evidence type="ECO:0000256" key="9">
    <source>
        <dbReference type="ARBA" id="ARBA00022801"/>
    </source>
</evidence>
<dbReference type="Proteomes" id="UP000229054">
    <property type="component" value="Unassembled WGS sequence"/>
</dbReference>
<comment type="similarity">
    <text evidence="3">In the N-terminal section; belongs to the glycosyltransferase 51 family.</text>
</comment>
<evidence type="ECO:0000256" key="2">
    <source>
        <dbReference type="ARBA" id="ARBA00007090"/>
    </source>
</evidence>
<evidence type="ECO:0000259" key="19">
    <source>
        <dbReference type="Pfam" id="PF00912"/>
    </source>
</evidence>
<keyword evidence="4" id="KW-1003">Cell membrane</keyword>
<dbReference type="InterPro" id="IPR001264">
    <property type="entry name" value="Glyco_trans_51"/>
</dbReference>
<dbReference type="FunFam" id="1.10.3810.10:FF:000001">
    <property type="entry name" value="Penicillin-binding protein 1A"/>
    <property type="match status" value="1"/>
</dbReference>
<evidence type="ECO:0000256" key="3">
    <source>
        <dbReference type="ARBA" id="ARBA00007739"/>
    </source>
</evidence>
<dbReference type="GO" id="GO:0008360">
    <property type="term" value="P:regulation of cell shape"/>
    <property type="evidence" value="ECO:0007669"/>
    <property type="project" value="UniProtKB-KW"/>
</dbReference>
<dbReference type="InterPro" id="IPR036950">
    <property type="entry name" value="PBP_transglycosylase"/>
</dbReference>
<evidence type="ECO:0000256" key="15">
    <source>
        <dbReference type="ARBA" id="ARBA00034000"/>
    </source>
</evidence>